<feature type="repeat" description="WD" evidence="3">
    <location>
        <begin position="727"/>
        <end position="768"/>
    </location>
</feature>
<sequence length="910" mass="104285">MPPRGIRVSQTQALLFYGILAINNERFNLLLLEPGEIYFEDFSVSYFPCNLPEKEALKRAQRGHLKICSKSVVFVPKTNQFPILKFPLKNVKTIEEWTGGLFSRIDKDKVLKIVSDQVVEMKANDIISPYVFIKSEAEHRFKLDYASIDDCIPQICQLHRASTLLPAEQSAMVGICITVYHSQLHRASTLLPAEQSAMMGICITVYHSQLHRASTLLPAEKSAMVGICITVYHSQLHRASTLLPAEQSAMINAIVLSRQSRCKFNTSWLEDLYENIVLETQGDRILPLVTNPGRIMLTSKRLYFQPFNNIEKVPVIKIRLKDIKRVIKRRFLLRQLGIEIYCTDAAPCSHIYLALRSEQERKELYQSIIQQDELELEDTGQEDMTIKWQNGHISNYDYLLYLNSLADRSFCDLTQYPVMPWVICDYTSPSLDLTNTATFRDLSKPIGALNEDRIEKMRERFREMPEPKFLYGSHYSTPGYVLFYLARIAPEYVLCLQNGKFDKPDRMFNSLLDTWSNCLEGAADFKELIPEFYSGNGDFLLNKGVSNFGIRQDGRPIVDVDLPPWASSHTDFIQKLREALECDHVSKHLHEWIDLIFGYKQTGEEAIEADNVFYYMTYEGGIDLESLKDPNERARMEIQIMEFGQTPKQLFRTPHPQRYHTPPSLTSQQLKQSRSPSFRDVWSANKTEEVQDAKTENGPVSELHRETSVLTVLSLDDCSTMKVVHQYALHKDSVTNVCFASDSKNIFSVSRDSLLKMYSLEDQRQLRSINVSSMALSSCQVMPDNKTIIVGSWDNCVYFYSIEFGRILDTLNAHDDAVSTVTWSSDKLMTASWDSTVKIWNFCPPNQDKAFEAAEFLGQLDHDSGVNCQCVDEDCRYLVTGTKDGQIVIWDVNSMYQLAEHQGKFIGYLE</sequence>
<dbReference type="InterPro" id="IPR019775">
    <property type="entry name" value="WD40_repeat_CS"/>
</dbReference>
<dbReference type="PROSITE" id="PS50197">
    <property type="entry name" value="BEACH"/>
    <property type="match status" value="1"/>
</dbReference>
<dbReference type="CDD" id="cd06071">
    <property type="entry name" value="Beach"/>
    <property type="match status" value="1"/>
</dbReference>
<protein>
    <recommendedName>
        <fullName evidence="9">Protein FAN</fullName>
    </recommendedName>
</protein>
<dbReference type="InterPro" id="IPR001680">
    <property type="entry name" value="WD40_rpt"/>
</dbReference>
<feature type="repeat" description="WD" evidence="3">
    <location>
        <begin position="811"/>
        <end position="841"/>
    </location>
</feature>
<evidence type="ECO:0008006" key="9">
    <source>
        <dbReference type="Google" id="ProtNLM"/>
    </source>
</evidence>
<dbReference type="PANTHER" id="PTHR13743:SF123">
    <property type="entry name" value="PROTEIN FAN"/>
    <property type="match status" value="1"/>
</dbReference>
<dbReference type="InterPro" id="IPR036372">
    <property type="entry name" value="BEACH_dom_sf"/>
</dbReference>
<dbReference type="Pfam" id="PF00400">
    <property type="entry name" value="WD40"/>
    <property type="match status" value="4"/>
</dbReference>
<dbReference type="SMART" id="SM00320">
    <property type="entry name" value="WD40"/>
    <property type="match status" value="4"/>
</dbReference>
<gene>
    <name evidence="7" type="ORF">FSP39_003005</name>
</gene>
<dbReference type="Gene3D" id="1.10.1540.10">
    <property type="entry name" value="BEACH domain"/>
    <property type="match status" value="1"/>
</dbReference>
<dbReference type="Pfam" id="PF02138">
    <property type="entry name" value="Beach"/>
    <property type="match status" value="1"/>
</dbReference>
<reference evidence="7" key="1">
    <citation type="submission" date="2019-08" db="EMBL/GenBank/DDBJ databases">
        <title>The improved chromosome-level genome for the pearl oyster Pinctada fucata martensii using PacBio sequencing and Hi-C.</title>
        <authorList>
            <person name="Zheng Z."/>
        </authorList>
    </citation>
    <scope>NUCLEOTIDE SEQUENCE</scope>
    <source>
        <strain evidence="7">ZZ-2019</strain>
        <tissue evidence="7">Adductor muscle</tissue>
    </source>
</reference>
<keyword evidence="8" id="KW-1185">Reference proteome</keyword>
<dbReference type="Gene3D" id="2.130.10.10">
    <property type="entry name" value="YVTN repeat-like/Quinoprotein amine dehydrogenase"/>
    <property type="match status" value="1"/>
</dbReference>
<feature type="repeat" description="WD" evidence="3">
    <location>
        <begin position="859"/>
        <end position="900"/>
    </location>
</feature>
<dbReference type="SUPFAM" id="SSF81837">
    <property type="entry name" value="BEACH domain"/>
    <property type="match status" value="1"/>
</dbReference>
<dbReference type="PANTHER" id="PTHR13743">
    <property type="entry name" value="BEIGE/BEACH-RELATED"/>
    <property type="match status" value="1"/>
</dbReference>
<evidence type="ECO:0000313" key="8">
    <source>
        <dbReference type="Proteomes" id="UP001186944"/>
    </source>
</evidence>
<dbReference type="SUPFAM" id="SSF50729">
    <property type="entry name" value="PH domain-like"/>
    <property type="match status" value="1"/>
</dbReference>
<comment type="caution">
    <text evidence="7">The sequence shown here is derived from an EMBL/GenBank/DDBJ whole genome shotgun (WGS) entry which is preliminary data.</text>
</comment>
<dbReference type="InterPro" id="IPR036322">
    <property type="entry name" value="WD40_repeat_dom_sf"/>
</dbReference>
<name>A0AA88XHS7_PINIB</name>
<feature type="compositionally biased region" description="Polar residues" evidence="4">
    <location>
        <begin position="663"/>
        <end position="675"/>
    </location>
</feature>
<evidence type="ECO:0000256" key="3">
    <source>
        <dbReference type="PROSITE-ProRule" id="PRU00221"/>
    </source>
</evidence>
<evidence type="ECO:0000256" key="4">
    <source>
        <dbReference type="SAM" id="MobiDB-lite"/>
    </source>
</evidence>
<dbReference type="FunFam" id="1.10.1540.10:FF:000001">
    <property type="entry name" value="neurobeachin isoform X1"/>
    <property type="match status" value="1"/>
</dbReference>
<dbReference type="CDD" id="cd01201">
    <property type="entry name" value="PH_BEACH"/>
    <property type="match status" value="1"/>
</dbReference>
<dbReference type="InterPro" id="IPR023362">
    <property type="entry name" value="PH-BEACH_dom"/>
</dbReference>
<evidence type="ECO:0000313" key="7">
    <source>
        <dbReference type="EMBL" id="KAK3085418.1"/>
    </source>
</evidence>
<dbReference type="InterPro" id="IPR011993">
    <property type="entry name" value="PH-like_dom_sf"/>
</dbReference>
<accession>A0AA88XHS7</accession>
<evidence type="ECO:0000259" key="6">
    <source>
        <dbReference type="PROSITE" id="PS51783"/>
    </source>
</evidence>
<dbReference type="SUPFAM" id="SSF50978">
    <property type="entry name" value="WD40 repeat-like"/>
    <property type="match status" value="1"/>
</dbReference>
<feature type="region of interest" description="Disordered" evidence="4">
    <location>
        <begin position="653"/>
        <end position="675"/>
    </location>
</feature>
<proteinExistence type="predicted"/>
<dbReference type="PROSITE" id="PS00678">
    <property type="entry name" value="WD_REPEATS_1"/>
    <property type="match status" value="1"/>
</dbReference>
<dbReference type="AlphaFoldDB" id="A0AA88XHS7"/>
<dbReference type="InterPro" id="IPR015943">
    <property type="entry name" value="WD40/YVTN_repeat-like_dom_sf"/>
</dbReference>
<feature type="domain" description="BEACH" evidence="5">
    <location>
        <begin position="373"/>
        <end position="658"/>
    </location>
</feature>
<keyword evidence="1 3" id="KW-0853">WD repeat</keyword>
<evidence type="ECO:0000256" key="2">
    <source>
        <dbReference type="ARBA" id="ARBA00022737"/>
    </source>
</evidence>
<dbReference type="Pfam" id="PF25400">
    <property type="entry name" value="PH_FAN"/>
    <property type="match status" value="1"/>
</dbReference>
<dbReference type="InterPro" id="IPR000409">
    <property type="entry name" value="BEACH_dom"/>
</dbReference>
<feature type="domain" description="BEACH-type PH" evidence="6">
    <location>
        <begin position="271"/>
        <end position="369"/>
    </location>
</feature>
<dbReference type="PROSITE" id="PS51783">
    <property type="entry name" value="PH_BEACH"/>
    <property type="match status" value="1"/>
</dbReference>
<keyword evidence="2" id="KW-0677">Repeat</keyword>
<dbReference type="InterPro" id="IPR057496">
    <property type="entry name" value="FAN-like_PH"/>
</dbReference>
<dbReference type="Proteomes" id="UP001186944">
    <property type="component" value="Unassembled WGS sequence"/>
</dbReference>
<dbReference type="InterPro" id="IPR050865">
    <property type="entry name" value="BEACH_Domain"/>
</dbReference>
<dbReference type="EMBL" id="VSWD01000012">
    <property type="protein sequence ID" value="KAK3085418.1"/>
    <property type="molecule type" value="Genomic_DNA"/>
</dbReference>
<evidence type="ECO:0000256" key="1">
    <source>
        <dbReference type="ARBA" id="ARBA00022574"/>
    </source>
</evidence>
<dbReference type="Gene3D" id="2.30.29.30">
    <property type="entry name" value="Pleckstrin-homology domain (PH domain)/Phosphotyrosine-binding domain (PTB)"/>
    <property type="match status" value="1"/>
</dbReference>
<evidence type="ECO:0000259" key="5">
    <source>
        <dbReference type="PROSITE" id="PS50197"/>
    </source>
</evidence>
<organism evidence="7 8">
    <name type="scientific">Pinctada imbricata</name>
    <name type="common">Atlantic pearl-oyster</name>
    <name type="synonym">Pinctada martensii</name>
    <dbReference type="NCBI Taxonomy" id="66713"/>
    <lineage>
        <taxon>Eukaryota</taxon>
        <taxon>Metazoa</taxon>
        <taxon>Spiralia</taxon>
        <taxon>Lophotrochozoa</taxon>
        <taxon>Mollusca</taxon>
        <taxon>Bivalvia</taxon>
        <taxon>Autobranchia</taxon>
        <taxon>Pteriomorphia</taxon>
        <taxon>Pterioida</taxon>
        <taxon>Pterioidea</taxon>
        <taxon>Pteriidae</taxon>
        <taxon>Pinctada</taxon>
    </lineage>
</organism>
<dbReference type="PROSITE" id="PS50082">
    <property type="entry name" value="WD_REPEATS_2"/>
    <property type="match status" value="3"/>
</dbReference>
<dbReference type="PROSITE" id="PS50294">
    <property type="entry name" value="WD_REPEATS_REGION"/>
    <property type="match status" value="2"/>
</dbReference>
<dbReference type="SMART" id="SM01026">
    <property type="entry name" value="Beach"/>
    <property type="match status" value="1"/>
</dbReference>